<organism evidence="10 11">
    <name type="scientific">Pararhodobacter marinus</name>
    <dbReference type="NCBI Taxonomy" id="2184063"/>
    <lineage>
        <taxon>Bacteria</taxon>
        <taxon>Pseudomonadati</taxon>
        <taxon>Pseudomonadota</taxon>
        <taxon>Alphaproteobacteria</taxon>
        <taxon>Rhodobacterales</taxon>
        <taxon>Paracoccaceae</taxon>
        <taxon>Pararhodobacter</taxon>
    </lineage>
</organism>
<dbReference type="GeneID" id="94364141"/>
<dbReference type="PANTHER" id="PTHR32024:SF2">
    <property type="entry name" value="TRK SYSTEM POTASSIUM UPTAKE PROTEIN TRKG-RELATED"/>
    <property type="match status" value="1"/>
</dbReference>
<keyword evidence="4" id="KW-1003">Cell membrane</keyword>
<sequence>MNARLSRVPPLVALIALAGALMLVPAAVAALDGNAALARTFFYWGLLSLLVASFVAIAMAGQSRRGVPTGPFPLLATIYLALPAVMALPMADSLPNMRYLDAWFEMISAFTTTGASLIELPRRVPQAIHVWRGLAGWLGGAFILAAATALLAPLRLGGYEMIRRKTTALRNAGVGAGHGMRLRVHAAVVLPAYAGLTLALWLILSIVGVPGFDALMQAMATLSTSGVLPRETLGNVGLAGEIAIFGFLCIALSRRFLPGYSARARPLHRDPELLTAALVIGLVTLFVVARHWFGAFETAEGENLPAIGRAAWGAAFTALSFLTTTGFVNQDWIASRAWSGLTPPGLVLMAVALLGGGVATTAGGIKLLRIYALGRMGRYEMMRMIYPSMVIGGNEYDRFLATSAARSAWLFAMVFALTSIVIVALLLFSGMRLETAMIYTLGALTNTGQLVQVAGDQPLYWVLLSDTQRVVLALAMILGRLEILVLLAAILDRSRRN</sequence>
<evidence type="ECO:0000256" key="5">
    <source>
        <dbReference type="ARBA" id="ARBA00022692"/>
    </source>
</evidence>
<dbReference type="AlphaFoldDB" id="A0A2U2CGJ4"/>
<proteinExistence type="inferred from homology"/>
<keyword evidence="7" id="KW-0406">Ion transport</keyword>
<feature type="transmembrane region" description="Helical" evidence="9">
    <location>
        <begin position="188"/>
        <end position="212"/>
    </location>
</feature>
<protein>
    <submittedName>
        <fullName evidence="10">Potassium transporter TrkH</fullName>
    </submittedName>
</protein>
<comment type="similarity">
    <text evidence="2">Belongs to the TrkH potassium transport family.</text>
</comment>
<feature type="transmembrane region" description="Helical" evidence="9">
    <location>
        <begin position="40"/>
        <end position="60"/>
    </location>
</feature>
<dbReference type="InterPro" id="IPR003445">
    <property type="entry name" value="Cat_transpt"/>
</dbReference>
<dbReference type="Proteomes" id="UP000244940">
    <property type="component" value="Unassembled WGS sequence"/>
</dbReference>
<dbReference type="Pfam" id="PF02386">
    <property type="entry name" value="TrkH"/>
    <property type="match status" value="1"/>
</dbReference>
<keyword evidence="11" id="KW-1185">Reference proteome</keyword>
<keyword evidence="6 9" id="KW-1133">Transmembrane helix</keyword>
<evidence type="ECO:0000256" key="4">
    <source>
        <dbReference type="ARBA" id="ARBA00022475"/>
    </source>
</evidence>
<evidence type="ECO:0000256" key="7">
    <source>
        <dbReference type="ARBA" id="ARBA00023065"/>
    </source>
</evidence>
<feature type="transmembrane region" description="Helical" evidence="9">
    <location>
        <begin position="72"/>
        <end position="91"/>
    </location>
</feature>
<gene>
    <name evidence="10" type="ORF">C4N9_04495</name>
</gene>
<comment type="subcellular location">
    <subcellularLocation>
        <location evidence="1">Cell membrane</location>
        <topology evidence="1">Multi-pass membrane protein</topology>
    </subcellularLocation>
</comment>
<dbReference type="GO" id="GO:0008324">
    <property type="term" value="F:monoatomic cation transmembrane transporter activity"/>
    <property type="evidence" value="ECO:0007669"/>
    <property type="project" value="InterPro"/>
</dbReference>
<evidence type="ECO:0000313" key="10">
    <source>
        <dbReference type="EMBL" id="PWE31016.1"/>
    </source>
</evidence>
<evidence type="ECO:0000256" key="2">
    <source>
        <dbReference type="ARBA" id="ARBA00009137"/>
    </source>
</evidence>
<feature type="transmembrane region" description="Helical" evidence="9">
    <location>
        <begin position="346"/>
        <end position="368"/>
    </location>
</feature>
<evidence type="ECO:0000256" key="3">
    <source>
        <dbReference type="ARBA" id="ARBA00022448"/>
    </source>
</evidence>
<evidence type="ECO:0000256" key="1">
    <source>
        <dbReference type="ARBA" id="ARBA00004651"/>
    </source>
</evidence>
<feature type="transmembrane region" description="Helical" evidence="9">
    <location>
        <begin position="408"/>
        <end position="428"/>
    </location>
</feature>
<dbReference type="PANTHER" id="PTHR32024">
    <property type="entry name" value="TRK SYSTEM POTASSIUM UPTAKE PROTEIN TRKG-RELATED"/>
    <property type="match status" value="1"/>
</dbReference>
<dbReference type="RefSeq" id="WP_109532094.1">
    <property type="nucleotide sequence ID" value="NZ_QEYD01000002.1"/>
</dbReference>
<keyword evidence="5 9" id="KW-0812">Transmembrane</keyword>
<feature type="transmembrane region" description="Helical" evidence="9">
    <location>
        <begin position="232"/>
        <end position="252"/>
    </location>
</feature>
<name>A0A2U2CGJ4_9RHOB</name>
<feature type="transmembrane region" description="Helical" evidence="9">
    <location>
        <begin position="470"/>
        <end position="491"/>
    </location>
</feature>
<feature type="transmembrane region" description="Helical" evidence="9">
    <location>
        <begin position="134"/>
        <end position="154"/>
    </location>
</feature>
<keyword evidence="3" id="KW-0813">Transport</keyword>
<evidence type="ECO:0000256" key="6">
    <source>
        <dbReference type="ARBA" id="ARBA00022989"/>
    </source>
</evidence>
<reference evidence="10 11" key="1">
    <citation type="submission" date="2018-05" db="EMBL/GenBank/DDBJ databases">
        <title>Pararhodobacter marina sp. nov., isolated from deep-sea water of the Indian Ocean.</title>
        <authorList>
            <person name="Lai Q.Sr."/>
            <person name="Liu X."/>
            <person name="Shao Z."/>
        </authorList>
    </citation>
    <scope>NUCLEOTIDE SEQUENCE [LARGE SCALE GENOMIC DNA]</scope>
    <source>
        <strain evidence="10 11">CIC4N-9</strain>
    </source>
</reference>
<dbReference type="GO" id="GO:0005886">
    <property type="term" value="C:plasma membrane"/>
    <property type="evidence" value="ECO:0007669"/>
    <property type="project" value="UniProtKB-SubCell"/>
</dbReference>
<evidence type="ECO:0000313" key="11">
    <source>
        <dbReference type="Proteomes" id="UP000244940"/>
    </source>
</evidence>
<feature type="transmembrane region" description="Helical" evidence="9">
    <location>
        <begin position="273"/>
        <end position="293"/>
    </location>
</feature>
<evidence type="ECO:0000256" key="8">
    <source>
        <dbReference type="ARBA" id="ARBA00023136"/>
    </source>
</evidence>
<comment type="caution">
    <text evidence="10">The sequence shown here is derived from an EMBL/GenBank/DDBJ whole genome shotgun (WGS) entry which is preliminary data.</text>
</comment>
<dbReference type="EMBL" id="QEYD01000002">
    <property type="protein sequence ID" value="PWE31016.1"/>
    <property type="molecule type" value="Genomic_DNA"/>
</dbReference>
<evidence type="ECO:0000256" key="9">
    <source>
        <dbReference type="SAM" id="Phobius"/>
    </source>
</evidence>
<dbReference type="OrthoDB" id="7818483at2"/>
<dbReference type="GO" id="GO:0030001">
    <property type="term" value="P:metal ion transport"/>
    <property type="evidence" value="ECO:0007669"/>
    <property type="project" value="UniProtKB-ARBA"/>
</dbReference>
<accession>A0A2U2CGJ4</accession>
<keyword evidence="8 9" id="KW-0472">Membrane</keyword>